<dbReference type="EMBL" id="LR798279">
    <property type="protein sequence ID" value="CAB5220122.1"/>
    <property type="molecule type" value="Genomic_DNA"/>
</dbReference>
<reference evidence="1" key="1">
    <citation type="submission" date="2020-05" db="EMBL/GenBank/DDBJ databases">
        <authorList>
            <person name="Chiriac C."/>
            <person name="Salcher M."/>
            <person name="Ghai R."/>
            <person name="Kavagutti S V."/>
        </authorList>
    </citation>
    <scope>NUCLEOTIDE SEQUENCE</scope>
</reference>
<sequence>MTEWQPIETAPMDGTNLLVTDGKITVLGWHDEFDAPDDPWCGYIKWPTHWMPLPLPPKKGEE</sequence>
<gene>
    <name evidence="1" type="ORF">UFOVP231_63</name>
</gene>
<proteinExistence type="predicted"/>
<accession>A0A6J7WTU7</accession>
<evidence type="ECO:0000313" key="1">
    <source>
        <dbReference type="EMBL" id="CAB5220122.1"/>
    </source>
</evidence>
<evidence type="ECO:0008006" key="2">
    <source>
        <dbReference type="Google" id="ProtNLM"/>
    </source>
</evidence>
<organism evidence="1">
    <name type="scientific">uncultured Caudovirales phage</name>
    <dbReference type="NCBI Taxonomy" id="2100421"/>
    <lineage>
        <taxon>Viruses</taxon>
        <taxon>Duplodnaviria</taxon>
        <taxon>Heunggongvirae</taxon>
        <taxon>Uroviricota</taxon>
        <taxon>Caudoviricetes</taxon>
        <taxon>Peduoviridae</taxon>
        <taxon>Maltschvirus</taxon>
        <taxon>Maltschvirus maltsch</taxon>
    </lineage>
</organism>
<protein>
    <recommendedName>
        <fullName evidence="2">DUF551 domain-containing protein</fullName>
    </recommendedName>
</protein>
<name>A0A6J7WTU7_9CAUD</name>